<feature type="transmembrane region" description="Helical" evidence="2">
    <location>
        <begin position="103"/>
        <end position="126"/>
    </location>
</feature>
<dbReference type="EMBL" id="JBHTCJ010000004">
    <property type="protein sequence ID" value="MFC7341818.1"/>
    <property type="molecule type" value="Genomic_DNA"/>
</dbReference>
<proteinExistence type="predicted"/>
<evidence type="ECO:0000256" key="1">
    <source>
        <dbReference type="SAM" id="MobiDB-lite"/>
    </source>
</evidence>
<keyword evidence="4" id="KW-1185">Reference proteome</keyword>
<name>A0ABW2LKD1_9PSEU</name>
<feature type="region of interest" description="Disordered" evidence="1">
    <location>
        <begin position="136"/>
        <end position="230"/>
    </location>
</feature>
<gene>
    <name evidence="3" type="ORF">ACFQRI_10370</name>
</gene>
<accession>A0ABW2LKD1</accession>
<keyword evidence="2" id="KW-0812">Transmembrane</keyword>
<protein>
    <recommendedName>
        <fullName evidence="5">Serine/threonine protein kinase</fullName>
    </recommendedName>
</protein>
<reference evidence="4" key="1">
    <citation type="journal article" date="2019" name="Int. J. Syst. Evol. Microbiol.">
        <title>The Global Catalogue of Microorganisms (GCM) 10K type strain sequencing project: providing services to taxonomists for standard genome sequencing and annotation.</title>
        <authorList>
            <consortium name="The Broad Institute Genomics Platform"/>
            <consortium name="The Broad Institute Genome Sequencing Center for Infectious Disease"/>
            <person name="Wu L."/>
            <person name="Ma J."/>
        </authorList>
    </citation>
    <scope>NUCLEOTIDE SEQUENCE [LARGE SCALE GENOMIC DNA]</scope>
    <source>
        <strain evidence="4">WLHS5</strain>
    </source>
</reference>
<feature type="compositionally biased region" description="Low complexity" evidence="1">
    <location>
        <begin position="162"/>
        <end position="178"/>
    </location>
</feature>
<evidence type="ECO:0000313" key="4">
    <source>
        <dbReference type="Proteomes" id="UP001596504"/>
    </source>
</evidence>
<evidence type="ECO:0000256" key="2">
    <source>
        <dbReference type="SAM" id="Phobius"/>
    </source>
</evidence>
<sequence>MHSGRTLGWSGRLDWPPPSPAPVAQRATGRHRLAASTAAWTPVPQQRSAPPVEPPQPAPPVEPPEPAPPVDPLIDTAEVGGLHKFDLGMVPASVTPPRTWQRAAWFAIGSSVAALGGLLFVSAMFAGSSSRLEGLELPSAPRGDEHPPLPDPYFLTGDPTRPQASAESAAPSSAGPAPQMVLPEPTTTAAPEGISGAPGTDAPRPSETAPPNRPAPPNGTTSPPTHEPPALLRLTDTEAMKRAGERYYSAIASGDLPGAYAMTGGDLRAEGYRSFAERYSFASKVEVLQVFVSSGGTVHELRLTLPDGSQRVERHALRYDTAGERTEIISDQRTS</sequence>
<feature type="region of interest" description="Disordered" evidence="1">
    <location>
        <begin position="1"/>
        <end position="75"/>
    </location>
</feature>
<keyword evidence="2" id="KW-0472">Membrane</keyword>
<feature type="compositionally biased region" description="Pro residues" evidence="1">
    <location>
        <begin position="51"/>
        <end position="71"/>
    </location>
</feature>
<evidence type="ECO:0008006" key="5">
    <source>
        <dbReference type="Google" id="ProtNLM"/>
    </source>
</evidence>
<evidence type="ECO:0000313" key="3">
    <source>
        <dbReference type="EMBL" id="MFC7341818.1"/>
    </source>
</evidence>
<dbReference type="RefSeq" id="WP_380667064.1">
    <property type="nucleotide sequence ID" value="NZ_JBHTCJ010000004.1"/>
</dbReference>
<dbReference type="Proteomes" id="UP001596504">
    <property type="component" value="Unassembled WGS sequence"/>
</dbReference>
<organism evidence="3 4">
    <name type="scientific">Saccharopolyspora griseoalba</name>
    <dbReference type="NCBI Taxonomy" id="1431848"/>
    <lineage>
        <taxon>Bacteria</taxon>
        <taxon>Bacillati</taxon>
        <taxon>Actinomycetota</taxon>
        <taxon>Actinomycetes</taxon>
        <taxon>Pseudonocardiales</taxon>
        <taxon>Pseudonocardiaceae</taxon>
        <taxon>Saccharopolyspora</taxon>
    </lineage>
</organism>
<keyword evidence="2" id="KW-1133">Transmembrane helix</keyword>
<comment type="caution">
    <text evidence="3">The sequence shown here is derived from an EMBL/GenBank/DDBJ whole genome shotgun (WGS) entry which is preliminary data.</text>
</comment>